<evidence type="ECO:0000313" key="2">
    <source>
        <dbReference type="Proteomes" id="UP000316360"/>
    </source>
</evidence>
<organism evidence="1 2">
    <name type="scientific">Aerophobetes bacterium</name>
    <dbReference type="NCBI Taxonomy" id="2030807"/>
    <lineage>
        <taxon>Bacteria</taxon>
        <taxon>Candidatus Aerophobota</taxon>
    </lineage>
</organism>
<name>A0A523S415_UNCAE</name>
<dbReference type="Proteomes" id="UP000316360">
    <property type="component" value="Unassembled WGS sequence"/>
</dbReference>
<dbReference type="EMBL" id="SOKJ01000054">
    <property type="protein sequence ID" value="TET12737.1"/>
    <property type="molecule type" value="Genomic_DNA"/>
</dbReference>
<comment type="caution">
    <text evidence="1">The sequence shown here is derived from an EMBL/GenBank/DDBJ whole genome shotgun (WGS) entry which is preliminary data.</text>
</comment>
<dbReference type="AlphaFoldDB" id="A0A523S415"/>
<evidence type="ECO:0000313" key="1">
    <source>
        <dbReference type="EMBL" id="TET12737.1"/>
    </source>
</evidence>
<dbReference type="SUPFAM" id="SSF53448">
    <property type="entry name" value="Nucleotide-diphospho-sugar transferases"/>
    <property type="match status" value="1"/>
</dbReference>
<sequence>MRPSGGGRVTEILIRPLLANFYPELSQFLQPLSGEYAGRREVLEAVPFRVGYGVEIGLLIDIYEKYGMQSLAQVDLDRRVHRNRSLPALSKMSFAILHTFFTKLQQQDIVSLEKELSSEFRLVKAREEEIFLKKEGFTFIERPPMITVEQYRRKRANIEKNNFSAARPDRLESRK</sequence>
<protein>
    <recommendedName>
        <fullName evidence="3">Glucosyl-3-phosphoglycerate synthase</fullName>
    </recommendedName>
</protein>
<accession>A0A523S415</accession>
<dbReference type="Gene3D" id="3.90.550.10">
    <property type="entry name" value="Spore Coat Polysaccharide Biosynthesis Protein SpsA, Chain A"/>
    <property type="match status" value="1"/>
</dbReference>
<gene>
    <name evidence="1" type="ORF">E3J84_01105</name>
</gene>
<proteinExistence type="predicted"/>
<dbReference type="InterPro" id="IPR029044">
    <property type="entry name" value="Nucleotide-diphossugar_trans"/>
</dbReference>
<reference evidence="1 2" key="1">
    <citation type="submission" date="2019-03" db="EMBL/GenBank/DDBJ databases">
        <title>Metabolic potential of uncultured bacteria and archaea associated with petroleum seepage in deep-sea sediments.</title>
        <authorList>
            <person name="Dong X."/>
            <person name="Hubert C."/>
        </authorList>
    </citation>
    <scope>NUCLEOTIDE SEQUENCE [LARGE SCALE GENOMIC DNA]</scope>
    <source>
        <strain evidence="1">E44_bin7</strain>
    </source>
</reference>
<evidence type="ECO:0008006" key="3">
    <source>
        <dbReference type="Google" id="ProtNLM"/>
    </source>
</evidence>